<dbReference type="Proteomes" id="UP001460270">
    <property type="component" value="Unassembled WGS sequence"/>
</dbReference>
<gene>
    <name evidence="3" type="ORF">WMY93_009157</name>
</gene>
<evidence type="ECO:0000259" key="2">
    <source>
        <dbReference type="PROSITE" id="PS50878"/>
    </source>
</evidence>
<dbReference type="PANTHER" id="PTHR33332">
    <property type="entry name" value="REVERSE TRANSCRIPTASE DOMAIN-CONTAINING PROTEIN"/>
    <property type="match status" value="1"/>
</dbReference>
<accession>A0AAW0PEL2</accession>
<organism evidence="3 4">
    <name type="scientific">Mugilogobius chulae</name>
    <name type="common">yellowstripe goby</name>
    <dbReference type="NCBI Taxonomy" id="88201"/>
    <lineage>
        <taxon>Eukaryota</taxon>
        <taxon>Metazoa</taxon>
        <taxon>Chordata</taxon>
        <taxon>Craniata</taxon>
        <taxon>Vertebrata</taxon>
        <taxon>Euteleostomi</taxon>
        <taxon>Actinopterygii</taxon>
        <taxon>Neopterygii</taxon>
        <taxon>Teleostei</taxon>
        <taxon>Neoteleostei</taxon>
        <taxon>Acanthomorphata</taxon>
        <taxon>Gobiaria</taxon>
        <taxon>Gobiiformes</taxon>
        <taxon>Gobioidei</taxon>
        <taxon>Gobiidae</taxon>
        <taxon>Gobionellinae</taxon>
        <taxon>Mugilogobius</taxon>
    </lineage>
</organism>
<dbReference type="SUPFAM" id="SSF56672">
    <property type="entry name" value="DNA/RNA polymerases"/>
    <property type="match status" value="1"/>
</dbReference>
<comment type="caution">
    <text evidence="3">The sequence shown here is derived from an EMBL/GenBank/DDBJ whole genome shotgun (WGS) entry which is preliminary data.</text>
</comment>
<dbReference type="AlphaFoldDB" id="A0AAW0PEL2"/>
<reference evidence="4" key="1">
    <citation type="submission" date="2024-04" db="EMBL/GenBank/DDBJ databases">
        <title>Salinicola lusitanus LLJ914,a marine bacterium isolated from the Okinawa Trough.</title>
        <authorList>
            <person name="Li J."/>
        </authorList>
    </citation>
    <scope>NUCLEOTIDE SEQUENCE [LARGE SCALE GENOMIC DNA]</scope>
</reference>
<dbReference type="Pfam" id="PF00078">
    <property type="entry name" value="RVT_1"/>
    <property type="match status" value="1"/>
</dbReference>
<dbReference type="InterPro" id="IPR043502">
    <property type="entry name" value="DNA/RNA_pol_sf"/>
</dbReference>
<dbReference type="InterPro" id="IPR000477">
    <property type="entry name" value="RT_dom"/>
</dbReference>
<feature type="region of interest" description="Disordered" evidence="1">
    <location>
        <begin position="274"/>
        <end position="327"/>
    </location>
</feature>
<evidence type="ECO:0000313" key="3">
    <source>
        <dbReference type="EMBL" id="KAK7922255.1"/>
    </source>
</evidence>
<dbReference type="EMBL" id="JBBPFD010000006">
    <property type="protein sequence ID" value="KAK7922255.1"/>
    <property type="molecule type" value="Genomic_DNA"/>
</dbReference>
<name>A0AAW0PEL2_9GOBI</name>
<protein>
    <recommendedName>
        <fullName evidence="2">Reverse transcriptase domain-containing protein</fullName>
    </recommendedName>
</protein>
<evidence type="ECO:0000256" key="1">
    <source>
        <dbReference type="SAM" id="MobiDB-lite"/>
    </source>
</evidence>
<sequence>MEAETQLMTSLSFEPQREFPLDSHTYKSLFFMWMSGFRSHHSTKTALLRVTNDILLSSDTGNLNILILLDLTAAFDTINHSILLSRLQTIYNITGTALSWFTSYLTDRHQFIHINNCKSDSARLTQGVPQGSVLGPLLFILYILPLGQIIRHHGLHFHCFADDIQLYLSTKSINPVTHSTLTNCISEIKSWLKLNLLQLNCNKTEIILIGPKSLTNANSSLTLSTDGTLVSSSLHLRNLGIILDQTLSYEHHIKHITKTAFYHLRNIARLRPSLTPKSASSSTDSSTSRTLLLVSSPTLPPVTTSALFSETSTGSPSPNASTSSSSP</sequence>
<keyword evidence="4" id="KW-1185">Reference proteome</keyword>
<dbReference type="PROSITE" id="PS50878">
    <property type="entry name" value="RT_POL"/>
    <property type="match status" value="1"/>
</dbReference>
<feature type="domain" description="Reverse transcriptase" evidence="2">
    <location>
        <begin position="1"/>
        <end position="243"/>
    </location>
</feature>
<evidence type="ECO:0000313" key="4">
    <source>
        <dbReference type="Proteomes" id="UP001460270"/>
    </source>
</evidence>
<proteinExistence type="predicted"/>